<dbReference type="SUPFAM" id="SSF53756">
    <property type="entry name" value="UDP-Glycosyltransferase/glycogen phosphorylase"/>
    <property type="match status" value="1"/>
</dbReference>
<keyword evidence="5" id="KW-0472">Membrane</keyword>
<evidence type="ECO:0000313" key="6">
    <source>
        <dbReference type="EMBL" id="CAI8762238.1"/>
    </source>
</evidence>
<sequence length="169" mass="18945">MNTHSTDFSKKKVLVTLGGGGHLWQSKRLISALGQNFYYCYVTGYDCLVPPEVRDKEVYQLITFATISGRGIIKRLARLFSSLKDAFLILRKANPDVVICVGTSLSVPLSLWANLFGKKVVFIESITRIQRPSVTGRILSSLKLIDRLYVQWPEATNLYKGAIYKGTVL</sequence>
<organism evidence="6 7">
    <name type="scientific">Methylocaldum szegediense</name>
    <dbReference type="NCBI Taxonomy" id="73780"/>
    <lineage>
        <taxon>Bacteria</taxon>
        <taxon>Pseudomonadati</taxon>
        <taxon>Pseudomonadota</taxon>
        <taxon>Gammaproteobacteria</taxon>
        <taxon>Methylococcales</taxon>
        <taxon>Methylococcaceae</taxon>
        <taxon>Methylocaldum</taxon>
    </lineage>
</organism>
<reference evidence="6 7" key="1">
    <citation type="submission" date="2023-03" db="EMBL/GenBank/DDBJ databases">
        <authorList>
            <person name="Pearce D."/>
        </authorList>
    </citation>
    <scope>NUCLEOTIDE SEQUENCE [LARGE SCALE GENOMIC DNA]</scope>
    <source>
        <strain evidence="6">Msz</strain>
    </source>
</reference>
<keyword evidence="2" id="KW-0812">Transmembrane</keyword>
<dbReference type="Proteomes" id="UP001162030">
    <property type="component" value="Chromosome"/>
</dbReference>
<dbReference type="EC" id="2.4.1.141" evidence="6"/>
<keyword evidence="3" id="KW-0256">Endoplasmic reticulum</keyword>
<evidence type="ECO:0000256" key="4">
    <source>
        <dbReference type="ARBA" id="ARBA00022989"/>
    </source>
</evidence>
<protein>
    <submittedName>
        <fullName evidence="6">Beta-1,4-N-acetylglucosaminyltransferase</fullName>
        <ecNumber evidence="6">2.4.1.141</ecNumber>
    </submittedName>
</protein>
<keyword evidence="6" id="KW-0328">Glycosyltransferase</keyword>
<comment type="subcellular location">
    <subcellularLocation>
        <location evidence="1">Endoplasmic reticulum membrane</location>
        <topology evidence="1">Single-pass membrane protein</topology>
    </subcellularLocation>
</comment>
<accession>A0ABN8WYG8</accession>
<name>A0ABN8WYG8_9GAMM</name>
<dbReference type="Pfam" id="PF08660">
    <property type="entry name" value="Alg14"/>
    <property type="match status" value="1"/>
</dbReference>
<dbReference type="PANTHER" id="PTHR12154:SF4">
    <property type="entry name" value="UDP-N-ACETYLGLUCOSAMINE TRANSFERASE SUBUNIT ALG14 HOMOLOG"/>
    <property type="match status" value="1"/>
</dbReference>
<dbReference type="InterPro" id="IPR013969">
    <property type="entry name" value="Oligosacch_biosynth_Alg14"/>
</dbReference>
<proteinExistence type="predicted"/>
<evidence type="ECO:0000256" key="5">
    <source>
        <dbReference type="ARBA" id="ARBA00023136"/>
    </source>
</evidence>
<keyword evidence="4" id="KW-1133">Transmembrane helix</keyword>
<keyword evidence="7" id="KW-1185">Reference proteome</keyword>
<dbReference type="RefSeq" id="WP_084162379.1">
    <property type="nucleotide sequence ID" value="NZ_OX458333.1"/>
</dbReference>
<dbReference type="PANTHER" id="PTHR12154">
    <property type="entry name" value="GLYCOSYL TRANSFERASE-RELATED"/>
    <property type="match status" value="1"/>
</dbReference>
<evidence type="ECO:0000313" key="7">
    <source>
        <dbReference type="Proteomes" id="UP001162030"/>
    </source>
</evidence>
<evidence type="ECO:0000256" key="2">
    <source>
        <dbReference type="ARBA" id="ARBA00022692"/>
    </source>
</evidence>
<evidence type="ECO:0000256" key="1">
    <source>
        <dbReference type="ARBA" id="ARBA00004389"/>
    </source>
</evidence>
<keyword evidence="6" id="KW-0808">Transferase</keyword>
<dbReference type="GO" id="GO:0004577">
    <property type="term" value="F:N-acetylglucosaminyldiphosphodolichol N-acetylglucosaminyltransferase activity"/>
    <property type="evidence" value="ECO:0007669"/>
    <property type="project" value="UniProtKB-EC"/>
</dbReference>
<gene>
    <name evidence="6" type="ORF">MSZNOR_0866</name>
</gene>
<dbReference type="EMBL" id="OX458333">
    <property type="protein sequence ID" value="CAI8762238.1"/>
    <property type="molecule type" value="Genomic_DNA"/>
</dbReference>
<dbReference type="Gene3D" id="3.40.50.2000">
    <property type="entry name" value="Glycogen Phosphorylase B"/>
    <property type="match status" value="1"/>
</dbReference>
<evidence type="ECO:0000256" key="3">
    <source>
        <dbReference type="ARBA" id="ARBA00022824"/>
    </source>
</evidence>